<gene>
    <name evidence="1" type="ORF">SPELUC_LOCUS11021</name>
</gene>
<comment type="caution">
    <text evidence="1">The sequence shown here is derived from an EMBL/GenBank/DDBJ whole genome shotgun (WGS) entry which is preliminary data.</text>
</comment>
<proteinExistence type="predicted"/>
<organism evidence="1 2">
    <name type="scientific">Cetraspora pellucida</name>
    <dbReference type="NCBI Taxonomy" id="1433469"/>
    <lineage>
        <taxon>Eukaryota</taxon>
        <taxon>Fungi</taxon>
        <taxon>Fungi incertae sedis</taxon>
        <taxon>Mucoromycota</taxon>
        <taxon>Glomeromycotina</taxon>
        <taxon>Glomeromycetes</taxon>
        <taxon>Diversisporales</taxon>
        <taxon>Gigasporaceae</taxon>
        <taxon>Cetraspora</taxon>
    </lineage>
</organism>
<name>A0ACA9P7A6_9GLOM</name>
<dbReference type="EMBL" id="CAJVPW010022076">
    <property type="protein sequence ID" value="CAG8696032.1"/>
    <property type="molecule type" value="Genomic_DNA"/>
</dbReference>
<accession>A0ACA9P7A6</accession>
<keyword evidence="2" id="KW-1185">Reference proteome</keyword>
<evidence type="ECO:0000313" key="1">
    <source>
        <dbReference type="EMBL" id="CAG8696032.1"/>
    </source>
</evidence>
<evidence type="ECO:0000313" key="2">
    <source>
        <dbReference type="Proteomes" id="UP000789366"/>
    </source>
</evidence>
<dbReference type="Proteomes" id="UP000789366">
    <property type="component" value="Unassembled WGS sequence"/>
</dbReference>
<feature type="non-terminal residue" evidence="1">
    <location>
        <position position="1"/>
    </location>
</feature>
<sequence>EPKLDRINLNFQTRDMTIAACHRHCTSGMEIALKVLFLYNNANEINLQYMHKLGKDLCNE</sequence>
<protein>
    <submittedName>
        <fullName evidence="1">7645_t:CDS:1</fullName>
    </submittedName>
</protein>
<reference evidence="1" key="1">
    <citation type="submission" date="2021-06" db="EMBL/GenBank/DDBJ databases">
        <authorList>
            <person name="Kallberg Y."/>
            <person name="Tangrot J."/>
            <person name="Rosling A."/>
        </authorList>
    </citation>
    <scope>NUCLEOTIDE SEQUENCE</scope>
    <source>
        <strain evidence="1">28 12/20/2015</strain>
    </source>
</reference>